<dbReference type="InterPro" id="IPR037185">
    <property type="entry name" value="EmrE-like"/>
</dbReference>
<accession>A0A1M4WRD5</accession>
<name>A0A1M4WRD5_9GAMM</name>
<gene>
    <name evidence="8" type="ORF">SAMN04487965_0758</name>
</gene>
<feature type="transmembrane region" description="Helical" evidence="6">
    <location>
        <begin position="195"/>
        <end position="216"/>
    </location>
</feature>
<feature type="transmembrane region" description="Helical" evidence="6">
    <location>
        <begin position="260"/>
        <end position="277"/>
    </location>
</feature>
<dbReference type="EMBL" id="FQVA01000001">
    <property type="protein sequence ID" value="SHE83784.1"/>
    <property type="molecule type" value="Genomic_DNA"/>
</dbReference>
<feature type="transmembrane region" description="Helical" evidence="6">
    <location>
        <begin position="85"/>
        <end position="104"/>
    </location>
</feature>
<dbReference type="Pfam" id="PF00892">
    <property type="entry name" value="EamA"/>
    <property type="match status" value="2"/>
</dbReference>
<comment type="subcellular location">
    <subcellularLocation>
        <location evidence="1">Cell membrane</location>
        <topology evidence="1">Multi-pass membrane protein</topology>
    </subcellularLocation>
</comment>
<dbReference type="InterPro" id="IPR000620">
    <property type="entry name" value="EamA_dom"/>
</dbReference>
<organism evidence="8 9">
    <name type="scientific">Microbulbifer donghaiensis</name>
    <dbReference type="NCBI Taxonomy" id="494016"/>
    <lineage>
        <taxon>Bacteria</taxon>
        <taxon>Pseudomonadati</taxon>
        <taxon>Pseudomonadota</taxon>
        <taxon>Gammaproteobacteria</taxon>
        <taxon>Cellvibrionales</taxon>
        <taxon>Microbulbiferaceae</taxon>
        <taxon>Microbulbifer</taxon>
    </lineage>
</organism>
<evidence type="ECO:0000256" key="4">
    <source>
        <dbReference type="ARBA" id="ARBA00022989"/>
    </source>
</evidence>
<feature type="domain" description="EamA" evidence="7">
    <location>
        <begin position="166"/>
        <end position="298"/>
    </location>
</feature>
<dbReference type="Gene3D" id="1.10.3730.20">
    <property type="match status" value="1"/>
</dbReference>
<protein>
    <submittedName>
        <fullName evidence="8">Permease of the drug/metabolite transporter (DMT) superfamily</fullName>
    </submittedName>
</protein>
<keyword evidence="2" id="KW-1003">Cell membrane</keyword>
<dbReference type="STRING" id="494016.SAMN04487965_0758"/>
<dbReference type="Proteomes" id="UP000184170">
    <property type="component" value="Unassembled WGS sequence"/>
</dbReference>
<evidence type="ECO:0000256" key="6">
    <source>
        <dbReference type="SAM" id="Phobius"/>
    </source>
</evidence>
<keyword evidence="9" id="KW-1185">Reference proteome</keyword>
<feature type="transmembrane region" description="Helical" evidence="6">
    <location>
        <begin position="116"/>
        <end position="134"/>
    </location>
</feature>
<sequence length="309" mass="33506">MKRKQAQAEVLLLLAALFWGVAFVPQKIAMEHIEPLAFNAWRFFLGGLLLIPIVYWLSSRRAPQLAEEIQPGEEGGARVAHSWRACLPGGAILGFWLFLGAALQQASLLYTTAGRAGFITGFYLLLVPVIGLSLGHKTNRWTWAGISLALLGLYGLADFSEESQLVGDLMVFASAFVFAVQVLSADHLVRRFDALRLACVQFLVCGLLSAVASLIIEQPTLQSAVAAAWPIAYMMIFSTAIAFTFQLLAQRHAAPSHATVIMSLEAVFALAAGWLFLNEVLSGRELLGCGLMLAGMLVSHYGNHTGTHH</sequence>
<dbReference type="GO" id="GO:0005886">
    <property type="term" value="C:plasma membrane"/>
    <property type="evidence" value="ECO:0007669"/>
    <property type="project" value="UniProtKB-SubCell"/>
</dbReference>
<dbReference type="SUPFAM" id="SSF103481">
    <property type="entry name" value="Multidrug resistance efflux transporter EmrE"/>
    <property type="match status" value="2"/>
</dbReference>
<dbReference type="AlphaFoldDB" id="A0A1M4WRD5"/>
<dbReference type="PANTHER" id="PTHR42920">
    <property type="entry name" value="OS03G0707200 PROTEIN-RELATED"/>
    <property type="match status" value="1"/>
</dbReference>
<feature type="domain" description="EamA" evidence="7">
    <location>
        <begin position="9"/>
        <end position="156"/>
    </location>
</feature>
<evidence type="ECO:0000256" key="2">
    <source>
        <dbReference type="ARBA" id="ARBA00022475"/>
    </source>
</evidence>
<dbReference type="PANTHER" id="PTHR42920:SF5">
    <property type="entry name" value="EAMA DOMAIN-CONTAINING PROTEIN"/>
    <property type="match status" value="1"/>
</dbReference>
<evidence type="ECO:0000256" key="5">
    <source>
        <dbReference type="ARBA" id="ARBA00023136"/>
    </source>
</evidence>
<evidence type="ECO:0000256" key="1">
    <source>
        <dbReference type="ARBA" id="ARBA00004651"/>
    </source>
</evidence>
<keyword evidence="3 6" id="KW-0812">Transmembrane</keyword>
<evidence type="ECO:0000259" key="7">
    <source>
        <dbReference type="Pfam" id="PF00892"/>
    </source>
</evidence>
<reference evidence="9" key="1">
    <citation type="submission" date="2016-11" db="EMBL/GenBank/DDBJ databases">
        <authorList>
            <person name="Varghese N."/>
            <person name="Submissions S."/>
        </authorList>
    </citation>
    <scope>NUCLEOTIDE SEQUENCE [LARGE SCALE GENOMIC DNA]</scope>
    <source>
        <strain evidence="9">CGMCC 1.7063</strain>
    </source>
</reference>
<proteinExistence type="predicted"/>
<evidence type="ECO:0000256" key="3">
    <source>
        <dbReference type="ARBA" id="ARBA00022692"/>
    </source>
</evidence>
<feature type="transmembrane region" description="Helical" evidence="6">
    <location>
        <begin position="163"/>
        <end position="183"/>
    </location>
</feature>
<feature type="transmembrane region" description="Helical" evidence="6">
    <location>
        <begin position="228"/>
        <end position="248"/>
    </location>
</feature>
<dbReference type="RefSeq" id="WP_073271597.1">
    <property type="nucleotide sequence ID" value="NZ_FQVA01000001.1"/>
</dbReference>
<feature type="transmembrane region" description="Helical" evidence="6">
    <location>
        <begin position="141"/>
        <end position="157"/>
    </location>
</feature>
<dbReference type="InterPro" id="IPR051258">
    <property type="entry name" value="Diverse_Substrate_Transporter"/>
</dbReference>
<dbReference type="OrthoDB" id="9804865at2"/>
<feature type="transmembrane region" description="Helical" evidence="6">
    <location>
        <begin position="39"/>
        <end position="57"/>
    </location>
</feature>
<keyword evidence="5 6" id="KW-0472">Membrane</keyword>
<evidence type="ECO:0000313" key="8">
    <source>
        <dbReference type="EMBL" id="SHE83784.1"/>
    </source>
</evidence>
<evidence type="ECO:0000313" key="9">
    <source>
        <dbReference type="Proteomes" id="UP000184170"/>
    </source>
</evidence>
<keyword evidence="4 6" id="KW-1133">Transmembrane helix</keyword>